<dbReference type="AlphaFoldDB" id="A0A5C5YX94"/>
<dbReference type="EMBL" id="SJPJ01000001">
    <property type="protein sequence ID" value="TWT79173.1"/>
    <property type="molecule type" value="Genomic_DNA"/>
</dbReference>
<gene>
    <name evidence="1" type="ORF">CA13_05710</name>
</gene>
<evidence type="ECO:0000313" key="2">
    <source>
        <dbReference type="Proteomes" id="UP000315010"/>
    </source>
</evidence>
<evidence type="ECO:0000313" key="1">
    <source>
        <dbReference type="EMBL" id="TWT79173.1"/>
    </source>
</evidence>
<keyword evidence="2" id="KW-1185">Reference proteome</keyword>
<protein>
    <submittedName>
        <fullName evidence="1">Uncharacterized protein</fullName>
    </submittedName>
</protein>
<name>A0A5C5YX94_9BACT</name>
<organism evidence="1 2">
    <name type="scientific">Novipirellula herctigrandis</name>
    <dbReference type="NCBI Taxonomy" id="2527986"/>
    <lineage>
        <taxon>Bacteria</taxon>
        <taxon>Pseudomonadati</taxon>
        <taxon>Planctomycetota</taxon>
        <taxon>Planctomycetia</taxon>
        <taxon>Pirellulales</taxon>
        <taxon>Pirellulaceae</taxon>
        <taxon>Novipirellula</taxon>
    </lineage>
</organism>
<dbReference type="OrthoDB" id="292272at2"/>
<dbReference type="Proteomes" id="UP000315010">
    <property type="component" value="Unassembled WGS sequence"/>
</dbReference>
<proteinExistence type="predicted"/>
<reference evidence="1 2" key="1">
    <citation type="submission" date="2019-02" db="EMBL/GenBank/DDBJ databases">
        <title>Deep-cultivation of Planctomycetes and their phenomic and genomic characterization uncovers novel biology.</title>
        <authorList>
            <person name="Wiegand S."/>
            <person name="Jogler M."/>
            <person name="Boedeker C."/>
            <person name="Pinto D."/>
            <person name="Vollmers J."/>
            <person name="Rivas-Marin E."/>
            <person name="Kohn T."/>
            <person name="Peeters S.H."/>
            <person name="Heuer A."/>
            <person name="Rast P."/>
            <person name="Oberbeckmann S."/>
            <person name="Bunk B."/>
            <person name="Jeske O."/>
            <person name="Meyerdierks A."/>
            <person name="Storesund J.E."/>
            <person name="Kallscheuer N."/>
            <person name="Luecker S."/>
            <person name="Lage O.M."/>
            <person name="Pohl T."/>
            <person name="Merkel B.J."/>
            <person name="Hornburger P."/>
            <person name="Mueller R.-W."/>
            <person name="Bruemmer F."/>
            <person name="Labrenz M."/>
            <person name="Spormann A.M."/>
            <person name="Op Den Camp H."/>
            <person name="Overmann J."/>
            <person name="Amann R."/>
            <person name="Jetten M.S.M."/>
            <person name="Mascher T."/>
            <person name="Medema M.H."/>
            <person name="Devos D.P."/>
            <person name="Kaster A.-K."/>
            <person name="Ovreas L."/>
            <person name="Rohde M."/>
            <person name="Galperin M.Y."/>
            <person name="Jogler C."/>
        </authorList>
    </citation>
    <scope>NUCLEOTIDE SEQUENCE [LARGE SCALE GENOMIC DNA]</scope>
    <source>
        <strain evidence="1 2">CA13</strain>
    </source>
</reference>
<dbReference type="RefSeq" id="WP_146394447.1">
    <property type="nucleotide sequence ID" value="NZ_SJPJ01000001.1"/>
</dbReference>
<comment type="caution">
    <text evidence="1">The sequence shown here is derived from an EMBL/GenBank/DDBJ whole genome shotgun (WGS) entry which is preliminary data.</text>
</comment>
<accession>A0A5C5YX94</accession>
<sequence length="104" mass="11841">MIRSHLCRVVGAEQKESSNEILSESMLIRDGFFCGRCFHMESHRAIWFIEEDEVKIYGIDGKLQHVLSGEEIDQAATMEMETGAILKMPEPEQPQSSDDIRRAA</sequence>